<keyword evidence="5" id="KW-0472">Membrane</keyword>
<comment type="subcellular location">
    <subcellularLocation>
        <location evidence="1">Membrane</location>
        <topology evidence="1">Multi-pass membrane protein</topology>
    </subcellularLocation>
</comment>
<dbReference type="InterPro" id="IPR001708">
    <property type="entry name" value="YidC/ALB3/OXA1/COX18"/>
</dbReference>
<evidence type="ECO:0000313" key="6">
    <source>
        <dbReference type="EMBL" id="CAH1451830.1"/>
    </source>
</evidence>
<comment type="similarity">
    <text evidence="2">Belongs to the OXA1/ALB3/YidC (TC 2.A.9.2) family.</text>
</comment>
<evidence type="ECO:0000256" key="4">
    <source>
        <dbReference type="ARBA" id="ARBA00022989"/>
    </source>
</evidence>
<evidence type="ECO:0000256" key="1">
    <source>
        <dbReference type="ARBA" id="ARBA00004141"/>
    </source>
</evidence>
<sequence length="128" mass="14233">MSPTAVAEVEAQKKRVYMEYSAAMYTQLTRLFIQVPVFVSFSLLNVQIENMVEKVPSFQTGGASWFIDLTTVDAFYILPLLAAISCWITVEEGKRGGVWKNIARDGVALTLPLTASFPNVSITSQLFF</sequence>
<dbReference type="EMBL" id="CAKMRJ010005745">
    <property type="protein sequence ID" value="CAH1451830.1"/>
    <property type="molecule type" value="Genomic_DNA"/>
</dbReference>
<proteinExistence type="inferred from homology"/>
<keyword evidence="7" id="KW-1185">Reference proteome</keyword>
<organism evidence="6 7">
    <name type="scientific">Lactuca virosa</name>
    <dbReference type="NCBI Taxonomy" id="75947"/>
    <lineage>
        <taxon>Eukaryota</taxon>
        <taxon>Viridiplantae</taxon>
        <taxon>Streptophyta</taxon>
        <taxon>Embryophyta</taxon>
        <taxon>Tracheophyta</taxon>
        <taxon>Spermatophyta</taxon>
        <taxon>Magnoliopsida</taxon>
        <taxon>eudicotyledons</taxon>
        <taxon>Gunneridae</taxon>
        <taxon>Pentapetalae</taxon>
        <taxon>asterids</taxon>
        <taxon>campanulids</taxon>
        <taxon>Asterales</taxon>
        <taxon>Asteraceae</taxon>
        <taxon>Cichorioideae</taxon>
        <taxon>Cichorieae</taxon>
        <taxon>Lactucinae</taxon>
        <taxon>Lactuca</taxon>
    </lineage>
</organism>
<name>A0AAU9PQM9_9ASTR</name>
<dbReference type="GO" id="GO:0005743">
    <property type="term" value="C:mitochondrial inner membrane"/>
    <property type="evidence" value="ECO:0007669"/>
    <property type="project" value="TreeGrafter"/>
</dbReference>
<reference evidence="6 7" key="1">
    <citation type="submission" date="2022-01" db="EMBL/GenBank/DDBJ databases">
        <authorList>
            <person name="Xiong W."/>
            <person name="Schranz E."/>
        </authorList>
    </citation>
    <scope>NUCLEOTIDE SEQUENCE [LARGE SCALE GENOMIC DNA]</scope>
</reference>
<dbReference type="AlphaFoldDB" id="A0AAU9PQM9"/>
<dbReference type="GO" id="GO:0032977">
    <property type="term" value="F:membrane insertase activity"/>
    <property type="evidence" value="ECO:0007669"/>
    <property type="project" value="InterPro"/>
</dbReference>
<evidence type="ECO:0000256" key="3">
    <source>
        <dbReference type="ARBA" id="ARBA00022692"/>
    </source>
</evidence>
<evidence type="ECO:0000256" key="2">
    <source>
        <dbReference type="ARBA" id="ARBA00010583"/>
    </source>
</evidence>
<dbReference type="PANTHER" id="PTHR12428:SF34">
    <property type="entry name" value="MITOCHONDRIAL INNER MEMBRANE PROTEIN OXA1-LIKE"/>
    <property type="match status" value="1"/>
</dbReference>
<dbReference type="PANTHER" id="PTHR12428">
    <property type="entry name" value="OXA1"/>
    <property type="match status" value="1"/>
</dbReference>
<evidence type="ECO:0000313" key="7">
    <source>
        <dbReference type="Proteomes" id="UP001157418"/>
    </source>
</evidence>
<dbReference type="Proteomes" id="UP001157418">
    <property type="component" value="Unassembled WGS sequence"/>
</dbReference>
<accession>A0AAU9PQM9</accession>
<dbReference type="GO" id="GO:0032979">
    <property type="term" value="P:protein insertion into mitochondrial inner membrane from matrix"/>
    <property type="evidence" value="ECO:0007669"/>
    <property type="project" value="TreeGrafter"/>
</dbReference>
<comment type="caution">
    <text evidence="6">The sequence shown here is derived from an EMBL/GenBank/DDBJ whole genome shotgun (WGS) entry which is preliminary data.</text>
</comment>
<keyword evidence="4" id="KW-1133">Transmembrane helix</keyword>
<keyword evidence="3" id="KW-0812">Transmembrane</keyword>
<evidence type="ECO:0000256" key="5">
    <source>
        <dbReference type="ARBA" id="ARBA00023136"/>
    </source>
</evidence>
<protein>
    <submittedName>
        <fullName evidence="6">Uncharacterized protein</fullName>
    </submittedName>
</protein>
<gene>
    <name evidence="6" type="ORF">LVIROSA_LOCUS37162</name>
</gene>